<name>A0A8J2M0Y4_9BILA</name>
<evidence type="ECO:0000313" key="3">
    <source>
        <dbReference type="EMBL" id="CAG9531000.1"/>
    </source>
</evidence>
<evidence type="ECO:0000313" key="4">
    <source>
        <dbReference type="Proteomes" id="UP000746747"/>
    </source>
</evidence>
<dbReference type="GO" id="GO:0036126">
    <property type="term" value="C:sperm flagellum"/>
    <property type="evidence" value="ECO:0007669"/>
    <property type="project" value="TreeGrafter"/>
</dbReference>
<dbReference type="PANTHER" id="PTHR31516">
    <property type="entry name" value="STABILIZER OF AXONEMAL MICROTUBULES 2"/>
    <property type="match status" value="1"/>
</dbReference>
<sequence length="312" mass="35688">ILHGDGSFISETQTGTEFTAKKGERYKTKHPVESELWKKKGQIDRDTVSHQDYTSKTGERYPVSKPQDSDILHGDGSFISETQTGTEFTAEKGERHETKHPAESELWEKPCDTVILYIVDSFRTGTVADRIPGQKRTDLKLLCLAVRTSGRLEQKKQDEFVVETKHKRCSVLCTESLKSAFFVYDTAEHRETCTENWKTTYTETFYEGVPVEDVRRVIQHENRNFKLSESQSIYRISSIMPTISAMQVQMTSTKLKESTFWQNDQMEGRIPDFVLKLKPCPASILINRSIKTSLIDPNNFNSLVSNFHSISA</sequence>
<dbReference type="GO" id="GO:0008017">
    <property type="term" value="F:microtubule binding"/>
    <property type="evidence" value="ECO:0007669"/>
    <property type="project" value="InterPro"/>
</dbReference>
<feature type="compositionally biased region" description="Basic and acidic residues" evidence="2">
    <location>
        <begin position="19"/>
        <end position="49"/>
    </location>
</feature>
<accession>A0A8J2M0Y4</accession>
<dbReference type="PANTHER" id="PTHR31516:SF17">
    <property type="entry name" value="STABILIZER OF AXONEMAL MICROTUBULES 2"/>
    <property type="match status" value="1"/>
</dbReference>
<reference evidence="3" key="1">
    <citation type="submission" date="2021-09" db="EMBL/GenBank/DDBJ databases">
        <authorList>
            <consortium name="Pathogen Informatics"/>
        </authorList>
    </citation>
    <scope>NUCLEOTIDE SEQUENCE</scope>
</reference>
<dbReference type="OrthoDB" id="365640at2759"/>
<comment type="similarity">
    <text evidence="1">Belongs to the FAM154 family.</text>
</comment>
<comment type="caution">
    <text evidence="3">The sequence shown here is derived from an EMBL/GenBank/DDBJ whole genome shotgun (WGS) entry which is preliminary data.</text>
</comment>
<protein>
    <submittedName>
        <fullName evidence="3">Uncharacterized protein</fullName>
    </submittedName>
</protein>
<dbReference type="AlphaFoldDB" id="A0A8J2M0Y4"/>
<evidence type="ECO:0000256" key="1">
    <source>
        <dbReference type="ARBA" id="ARBA00008738"/>
    </source>
</evidence>
<dbReference type="EMBL" id="CAKAEH010000444">
    <property type="protein sequence ID" value="CAG9531000.1"/>
    <property type="molecule type" value="Genomic_DNA"/>
</dbReference>
<gene>
    <name evidence="3" type="ORF">CJOHNSTONI_LOCUS1437</name>
</gene>
<feature type="non-terminal residue" evidence="3">
    <location>
        <position position="312"/>
    </location>
</feature>
<dbReference type="Proteomes" id="UP000746747">
    <property type="component" value="Unassembled WGS sequence"/>
</dbReference>
<dbReference type="GO" id="GO:0005879">
    <property type="term" value="C:axonemal microtubule"/>
    <property type="evidence" value="ECO:0007669"/>
    <property type="project" value="TreeGrafter"/>
</dbReference>
<dbReference type="InterPro" id="IPR033336">
    <property type="entry name" value="SAXO1/2"/>
</dbReference>
<proteinExistence type="inferred from homology"/>
<dbReference type="GO" id="GO:0036064">
    <property type="term" value="C:ciliary basal body"/>
    <property type="evidence" value="ECO:0007669"/>
    <property type="project" value="TreeGrafter"/>
</dbReference>
<feature type="region of interest" description="Disordered" evidence="2">
    <location>
        <begin position="1"/>
        <end position="76"/>
    </location>
</feature>
<organism evidence="3 4">
    <name type="scientific">Cercopithifilaria johnstoni</name>
    <dbReference type="NCBI Taxonomy" id="2874296"/>
    <lineage>
        <taxon>Eukaryota</taxon>
        <taxon>Metazoa</taxon>
        <taxon>Ecdysozoa</taxon>
        <taxon>Nematoda</taxon>
        <taxon>Chromadorea</taxon>
        <taxon>Rhabditida</taxon>
        <taxon>Spirurina</taxon>
        <taxon>Spiruromorpha</taxon>
        <taxon>Filarioidea</taxon>
        <taxon>Onchocercidae</taxon>
        <taxon>Cercopithifilaria</taxon>
    </lineage>
</organism>
<keyword evidence="4" id="KW-1185">Reference proteome</keyword>
<dbReference type="GO" id="GO:0005814">
    <property type="term" value="C:centriole"/>
    <property type="evidence" value="ECO:0007669"/>
    <property type="project" value="TreeGrafter"/>
</dbReference>
<evidence type="ECO:0000256" key="2">
    <source>
        <dbReference type="SAM" id="MobiDB-lite"/>
    </source>
</evidence>